<organism evidence="2 3">
    <name type="scientific">Marasmiellus scandens</name>
    <dbReference type="NCBI Taxonomy" id="2682957"/>
    <lineage>
        <taxon>Eukaryota</taxon>
        <taxon>Fungi</taxon>
        <taxon>Dikarya</taxon>
        <taxon>Basidiomycota</taxon>
        <taxon>Agaricomycotina</taxon>
        <taxon>Agaricomycetes</taxon>
        <taxon>Agaricomycetidae</taxon>
        <taxon>Agaricales</taxon>
        <taxon>Marasmiineae</taxon>
        <taxon>Omphalotaceae</taxon>
        <taxon>Marasmiellus</taxon>
    </lineage>
</organism>
<feature type="domain" description="DUF7582" evidence="1">
    <location>
        <begin position="45"/>
        <end position="182"/>
    </location>
</feature>
<protein>
    <recommendedName>
        <fullName evidence="1">DUF7582 domain-containing protein</fullName>
    </recommendedName>
</protein>
<name>A0ABR1JW22_9AGAR</name>
<evidence type="ECO:0000313" key="3">
    <source>
        <dbReference type="Proteomes" id="UP001498398"/>
    </source>
</evidence>
<reference evidence="2 3" key="1">
    <citation type="submission" date="2024-01" db="EMBL/GenBank/DDBJ databases">
        <title>A draft genome for the cacao thread blight pathogen Marasmiellus scandens.</title>
        <authorList>
            <person name="Baruah I.K."/>
            <person name="Leung J."/>
            <person name="Bukari Y."/>
            <person name="Amoako-Attah I."/>
            <person name="Meinhardt L.W."/>
            <person name="Bailey B.A."/>
            <person name="Cohen S.P."/>
        </authorList>
    </citation>
    <scope>NUCLEOTIDE SEQUENCE [LARGE SCALE GENOMIC DNA]</scope>
    <source>
        <strain evidence="2 3">GH-19</strain>
    </source>
</reference>
<comment type="caution">
    <text evidence="2">The sequence shown here is derived from an EMBL/GenBank/DDBJ whole genome shotgun (WGS) entry which is preliminary data.</text>
</comment>
<sequence>MGNCLSADDAISLRDLVRRSYAQLLLHTRESTGDVDFFYRTKTKHEDVTRVIVAADAAATKLKLGDQWLNNHTAVFIQEGTIQRLYDDAVQQNEVVFTAPGLTVYAAPWRYALGTKLDRLSKTGARPYDMSDAVGYLERLITKRGGTPVKKSELKAWAEEFKFTVPSDNLMNSLGAEYKKKTGKDGVVSG</sequence>
<dbReference type="Proteomes" id="UP001498398">
    <property type="component" value="Unassembled WGS sequence"/>
</dbReference>
<dbReference type="EMBL" id="JBANRG010000003">
    <property type="protein sequence ID" value="KAK7468300.1"/>
    <property type="molecule type" value="Genomic_DNA"/>
</dbReference>
<dbReference type="InterPro" id="IPR056004">
    <property type="entry name" value="DUF7582"/>
</dbReference>
<evidence type="ECO:0000259" key="1">
    <source>
        <dbReference type="Pfam" id="PF24483"/>
    </source>
</evidence>
<dbReference type="Pfam" id="PF24483">
    <property type="entry name" value="DUF7582"/>
    <property type="match status" value="1"/>
</dbReference>
<evidence type="ECO:0000313" key="2">
    <source>
        <dbReference type="EMBL" id="KAK7468300.1"/>
    </source>
</evidence>
<accession>A0ABR1JW22</accession>
<gene>
    <name evidence="2" type="ORF">VKT23_002814</name>
</gene>
<proteinExistence type="predicted"/>
<keyword evidence="3" id="KW-1185">Reference proteome</keyword>